<evidence type="ECO:0000256" key="1">
    <source>
        <dbReference type="ARBA" id="ARBA00022598"/>
    </source>
</evidence>
<dbReference type="EMBL" id="JAQONE010000024">
    <property type="protein sequence ID" value="MDC2830275.1"/>
    <property type="molecule type" value="Genomic_DNA"/>
</dbReference>
<comment type="function">
    <text evidence="3">Catalyzes the formation of N(4)-acetylcytidine (ac(4)C) at the wobble position of elongator tRNA(Met), using acetate and ATP as substrates. First activates an acetate ion to form acetyladenylate (Ac-AMP) and then transfers the acetyl group to tRNA to form ac(4)C34.</text>
</comment>
<comment type="catalytic activity">
    <reaction evidence="3">
        <text>cytidine(34) in elongator tRNA(Met) + acetate + ATP = N(4)-acetylcytidine(34) in elongator tRNA(Met) + AMP + diphosphate</text>
        <dbReference type="Rhea" id="RHEA:58144"/>
        <dbReference type="Rhea" id="RHEA-COMP:10693"/>
        <dbReference type="Rhea" id="RHEA-COMP:10694"/>
        <dbReference type="ChEBI" id="CHEBI:30089"/>
        <dbReference type="ChEBI" id="CHEBI:30616"/>
        <dbReference type="ChEBI" id="CHEBI:33019"/>
        <dbReference type="ChEBI" id="CHEBI:74900"/>
        <dbReference type="ChEBI" id="CHEBI:82748"/>
        <dbReference type="ChEBI" id="CHEBI:456215"/>
    </reaction>
</comment>
<dbReference type="InterPro" id="IPR008513">
    <property type="entry name" value="tRNA(Met)_cyd_acetate_ligase"/>
</dbReference>
<dbReference type="InterPro" id="IPR014729">
    <property type="entry name" value="Rossmann-like_a/b/a_fold"/>
</dbReference>
<dbReference type="RefSeq" id="WP_272209322.1">
    <property type="nucleotide sequence ID" value="NZ_JAQOMV010000032.1"/>
</dbReference>
<dbReference type="GO" id="GO:0005524">
    <property type="term" value="F:ATP binding"/>
    <property type="evidence" value="ECO:0007669"/>
    <property type="project" value="UniProtKB-KW"/>
</dbReference>
<gene>
    <name evidence="3" type="primary">tmcAL</name>
    <name evidence="4" type="ORF">PO250_08205</name>
</gene>
<comment type="similarity">
    <text evidence="3">Belongs to the TmcAL family.</text>
</comment>
<sequence>MRAVGLVTEYNPFHNGHRYHLEQAKRLTAADAVVAVMSGNFTQRGEPTLLDKWQRTQAALENGVDLVVELPIFMAVQPAHRFAAGALELLASLGVDDVVFGAEHPEWNFGQLVAAEQDFSASSFSRFNATYATQFNEQLQKQTGVSLIDPNDILAFGYYKAQIKENLPLRLHPIKRRGSQYHDEQINGKIASASAVRQAVLEQDDFSQAVPAATARYLQQIQQVPDWNALYPMLRNQLIQTPVAQLAQIYQMAEGLEYRMKDAAQRNLTFAGFMKSVKTKRYTYAHLLRVYLYTVLQITDSQLNEHLSQPYLHVLGFNKRGRKYLHTIKKTVALPLLTKIDQDLRDGLLNLDYRAGKLYQTFTPVEQDLKHAPVIVKGVKE</sequence>
<dbReference type="SUPFAM" id="SSF52374">
    <property type="entry name" value="Nucleotidylyl transferase"/>
    <property type="match status" value="1"/>
</dbReference>
<name>A0AAJ1MAY9_LIMMU</name>
<feature type="binding site" evidence="3">
    <location>
        <position position="176"/>
    </location>
    <ligand>
        <name>ATP</name>
        <dbReference type="ChEBI" id="CHEBI:30616"/>
    </ligand>
</feature>
<evidence type="ECO:0000256" key="3">
    <source>
        <dbReference type="HAMAP-Rule" id="MF_01539"/>
    </source>
</evidence>
<feature type="binding site" evidence="3">
    <location>
        <position position="151"/>
    </location>
    <ligand>
        <name>ATP</name>
        <dbReference type="ChEBI" id="CHEBI:30616"/>
    </ligand>
</feature>
<keyword evidence="2 3" id="KW-0819">tRNA processing</keyword>
<comment type="caution">
    <text evidence="4">The sequence shown here is derived from an EMBL/GenBank/DDBJ whole genome shotgun (WGS) entry which is preliminary data.</text>
</comment>
<dbReference type="Proteomes" id="UP001220670">
    <property type="component" value="Unassembled WGS sequence"/>
</dbReference>
<protein>
    <recommendedName>
        <fullName evidence="3">tRNA(Met) cytidine acetate ligase</fullName>
        <ecNumber evidence="3">6.3.4.-</ecNumber>
    </recommendedName>
</protein>
<dbReference type="Gene3D" id="3.40.50.620">
    <property type="entry name" value="HUPs"/>
    <property type="match status" value="1"/>
</dbReference>
<keyword evidence="3" id="KW-0547">Nucleotide-binding</keyword>
<dbReference type="GO" id="GO:0006400">
    <property type="term" value="P:tRNA modification"/>
    <property type="evidence" value="ECO:0007669"/>
    <property type="project" value="UniProtKB-UniRule"/>
</dbReference>
<keyword evidence="1 3" id="KW-0436">Ligase</keyword>
<keyword evidence="3" id="KW-0820">tRNA-binding</keyword>
<feature type="binding site" evidence="3">
    <location>
        <begin position="7"/>
        <end position="20"/>
    </location>
    <ligand>
        <name>ATP</name>
        <dbReference type="ChEBI" id="CHEBI:30616"/>
    </ligand>
</feature>
<comment type="subcellular location">
    <subcellularLocation>
        <location evidence="3">Cytoplasm</location>
    </subcellularLocation>
</comment>
<dbReference type="PANTHER" id="PTHR37825:SF1">
    <property type="entry name" value="TRNA(MET) CYTIDINE ACETATE LIGASE"/>
    <property type="match status" value="1"/>
</dbReference>
<accession>A0AAJ1MAY9</accession>
<dbReference type="PANTHER" id="PTHR37825">
    <property type="entry name" value="TRNA(MET) CYTIDINE ACETATE LIGASE"/>
    <property type="match status" value="1"/>
</dbReference>
<comment type="caution">
    <text evidence="3">Lacks conserved residue(s) required for the propagation of feature annotation.</text>
</comment>
<dbReference type="EC" id="6.3.4.-" evidence="3"/>
<evidence type="ECO:0000313" key="5">
    <source>
        <dbReference type="Proteomes" id="UP001220670"/>
    </source>
</evidence>
<dbReference type="AlphaFoldDB" id="A0AAJ1MAY9"/>
<dbReference type="GO" id="GO:0016879">
    <property type="term" value="F:ligase activity, forming carbon-nitrogen bonds"/>
    <property type="evidence" value="ECO:0007669"/>
    <property type="project" value="UniProtKB-UniRule"/>
</dbReference>
<keyword evidence="3" id="KW-0963">Cytoplasm</keyword>
<dbReference type="GO" id="GO:0005737">
    <property type="term" value="C:cytoplasm"/>
    <property type="evidence" value="ECO:0007669"/>
    <property type="project" value="UniProtKB-SubCell"/>
</dbReference>
<proteinExistence type="inferred from homology"/>
<organism evidence="4 5">
    <name type="scientific">Limosilactobacillus mucosae</name>
    <name type="common">Lactobacillus mucosae</name>
    <dbReference type="NCBI Taxonomy" id="97478"/>
    <lineage>
        <taxon>Bacteria</taxon>
        <taxon>Bacillati</taxon>
        <taxon>Bacillota</taxon>
        <taxon>Bacilli</taxon>
        <taxon>Lactobacillales</taxon>
        <taxon>Lactobacillaceae</taxon>
        <taxon>Limosilactobacillus</taxon>
    </lineage>
</organism>
<keyword evidence="3" id="KW-0067">ATP-binding</keyword>
<reference evidence="4" key="1">
    <citation type="submission" date="2023-01" db="EMBL/GenBank/DDBJ databases">
        <title>Genome analysis of 13 Lactobacillus isolated from gut of wild boar.</title>
        <authorList>
            <person name="Papp P."/>
            <person name="Libisch B."/>
            <person name="Nagy T."/>
            <person name="Olasz F."/>
        </authorList>
    </citation>
    <scope>NUCLEOTIDE SEQUENCE</scope>
    <source>
        <strain evidence="4">F146</strain>
    </source>
</reference>
<keyword evidence="3" id="KW-0694">RNA-binding</keyword>
<dbReference type="GO" id="GO:0000049">
    <property type="term" value="F:tRNA binding"/>
    <property type="evidence" value="ECO:0007669"/>
    <property type="project" value="UniProtKB-KW"/>
</dbReference>
<feature type="binding site" evidence="3">
    <location>
        <position position="101"/>
    </location>
    <ligand>
        <name>ATP</name>
        <dbReference type="ChEBI" id="CHEBI:30616"/>
    </ligand>
</feature>
<evidence type="ECO:0000256" key="2">
    <source>
        <dbReference type="ARBA" id="ARBA00022694"/>
    </source>
</evidence>
<dbReference type="HAMAP" id="MF_01539">
    <property type="entry name" value="TmcAL"/>
    <property type="match status" value="1"/>
</dbReference>
<dbReference type="Pfam" id="PF05636">
    <property type="entry name" value="HIGH_NTase1"/>
    <property type="match status" value="1"/>
</dbReference>
<dbReference type="NCBIfam" id="NF010191">
    <property type="entry name" value="PRK13670.1"/>
    <property type="match status" value="1"/>
</dbReference>
<evidence type="ECO:0000313" key="4">
    <source>
        <dbReference type="EMBL" id="MDC2830275.1"/>
    </source>
</evidence>